<evidence type="ECO:0000313" key="2">
    <source>
        <dbReference type="EMBL" id="SBW12767.1"/>
    </source>
</evidence>
<keyword evidence="1" id="KW-0732">Signal</keyword>
<dbReference type="Gene3D" id="3.40.190.10">
    <property type="entry name" value="Periplasmic binding protein-like II"/>
    <property type="match status" value="2"/>
</dbReference>
<feature type="signal peptide" evidence="1">
    <location>
        <begin position="1"/>
        <end position="32"/>
    </location>
</feature>
<dbReference type="CDD" id="cd13567">
    <property type="entry name" value="PBP2_TtGluBP"/>
    <property type="match status" value="1"/>
</dbReference>
<protein>
    <submittedName>
        <fullName evidence="2">TRAP transporter solute receptor, TAXI family</fullName>
    </submittedName>
</protein>
<accession>A0A212KM68</accession>
<dbReference type="NCBIfam" id="TIGR02122">
    <property type="entry name" value="TRAP_TAXI"/>
    <property type="match status" value="1"/>
</dbReference>
<dbReference type="PANTHER" id="PTHR42941:SF1">
    <property type="entry name" value="SLL1037 PROTEIN"/>
    <property type="match status" value="1"/>
</dbReference>
<dbReference type="PANTHER" id="PTHR42941">
    <property type="entry name" value="SLL1037 PROTEIN"/>
    <property type="match status" value="1"/>
</dbReference>
<dbReference type="InterPro" id="IPR011852">
    <property type="entry name" value="TRAP_TAXI"/>
</dbReference>
<dbReference type="Pfam" id="PF16868">
    <property type="entry name" value="NMT1_3"/>
    <property type="match status" value="1"/>
</dbReference>
<name>A0A212KM68_9PROT</name>
<dbReference type="EMBL" id="FLUO01000003">
    <property type="protein sequence ID" value="SBW12767.1"/>
    <property type="molecule type" value="Genomic_DNA"/>
</dbReference>
<keyword evidence="2" id="KW-0675">Receptor</keyword>
<dbReference type="AlphaFoldDB" id="A0A212KM68"/>
<gene>
    <name evidence="2" type="ORF">KL86APRO_30258</name>
</gene>
<organism evidence="2">
    <name type="scientific">uncultured Alphaproteobacteria bacterium</name>
    <dbReference type="NCBI Taxonomy" id="91750"/>
    <lineage>
        <taxon>Bacteria</taxon>
        <taxon>Pseudomonadati</taxon>
        <taxon>Pseudomonadota</taxon>
        <taxon>Alphaproteobacteria</taxon>
        <taxon>environmental samples</taxon>
    </lineage>
</organism>
<feature type="chain" id="PRO_5012488001" evidence="1">
    <location>
        <begin position="33"/>
        <end position="325"/>
    </location>
</feature>
<evidence type="ECO:0000256" key="1">
    <source>
        <dbReference type="SAM" id="SignalP"/>
    </source>
</evidence>
<proteinExistence type="predicted"/>
<reference evidence="2" key="1">
    <citation type="submission" date="2016-04" db="EMBL/GenBank/DDBJ databases">
        <authorList>
            <person name="Evans L.H."/>
            <person name="Alamgir A."/>
            <person name="Owens N."/>
            <person name="Weber N.D."/>
            <person name="Virtaneva K."/>
            <person name="Barbian K."/>
            <person name="Babar A."/>
            <person name="Rosenke K."/>
        </authorList>
    </citation>
    <scope>NUCLEOTIDE SEQUENCE</scope>
    <source>
        <strain evidence="2">86</strain>
    </source>
</reference>
<sequence>MAKSLRQSAVRTLTLGLAAAASLSLAPKPASAEQFINVVTGGTSGVYYPLGVALTKLYVDAIPGVRTSVQATKASAENLNLLQRERAELAFTLGDALADAWNGNEEAGFPQKLDKLRGVAAIYSNYVHFVARADSGIKSLKDLKGKRVSVGAPKSGTELNARALLTANGIKYSDFSKVEYLPYAESAQLIQNNQIDGTLLSSGLGVAAIRELAASTPVVIVPITPEEIAKIGQAVYQPGKIPAGTYTGQTEDVPTVTINNYLVTHKDVPEDVVYRMTKSMYEHLDALVAAHSAAKAIDPKKALAGMPLPVHPGAAKYYKEVGLTK</sequence>
<dbReference type="SUPFAM" id="SSF53850">
    <property type="entry name" value="Periplasmic binding protein-like II"/>
    <property type="match status" value="1"/>
</dbReference>